<protein>
    <recommendedName>
        <fullName evidence="11">Carboxylesterase</fullName>
    </recommendedName>
</protein>
<dbReference type="GO" id="GO:0005737">
    <property type="term" value="C:cytoplasm"/>
    <property type="evidence" value="ECO:0007669"/>
    <property type="project" value="UniProtKB-SubCell"/>
</dbReference>
<evidence type="ECO:0000313" key="9">
    <source>
        <dbReference type="EMBL" id="CAL0321780.1"/>
    </source>
</evidence>
<dbReference type="InterPro" id="IPR044603">
    <property type="entry name" value="SAG101-like"/>
</dbReference>
<reference evidence="9 10" key="1">
    <citation type="submission" date="2024-03" db="EMBL/GenBank/DDBJ databases">
        <authorList>
            <person name="Martinez-Hernandez J."/>
        </authorList>
    </citation>
    <scope>NUCLEOTIDE SEQUENCE [LARGE SCALE GENOMIC DNA]</scope>
</reference>
<keyword evidence="10" id="KW-1185">Reference proteome</keyword>
<proteinExistence type="predicted"/>
<organism evidence="9 10">
    <name type="scientific">Lupinus luteus</name>
    <name type="common">European yellow lupine</name>
    <dbReference type="NCBI Taxonomy" id="3873"/>
    <lineage>
        <taxon>Eukaryota</taxon>
        <taxon>Viridiplantae</taxon>
        <taxon>Streptophyta</taxon>
        <taxon>Embryophyta</taxon>
        <taxon>Tracheophyta</taxon>
        <taxon>Spermatophyta</taxon>
        <taxon>Magnoliopsida</taxon>
        <taxon>eudicotyledons</taxon>
        <taxon>Gunneridae</taxon>
        <taxon>Pentapetalae</taxon>
        <taxon>rosids</taxon>
        <taxon>fabids</taxon>
        <taxon>Fabales</taxon>
        <taxon>Fabaceae</taxon>
        <taxon>Papilionoideae</taxon>
        <taxon>50 kb inversion clade</taxon>
        <taxon>genistoids sensu lato</taxon>
        <taxon>core genistoids</taxon>
        <taxon>Genisteae</taxon>
        <taxon>Lupinus</taxon>
    </lineage>
</organism>
<keyword evidence="6" id="KW-0539">Nucleus</keyword>
<feature type="domain" description="EDS1 EP" evidence="8">
    <location>
        <begin position="340"/>
        <end position="551"/>
    </location>
</feature>
<dbReference type="GO" id="GO:0052689">
    <property type="term" value="F:carboxylic ester hydrolase activity"/>
    <property type="evidence" value="ECO:0007669"/>
    <property type="project" value="InterPro"/>
</dbReference>
<comment type="subcellular location">
    <subcellularLocation>
        <location evidence="2">Cytoplasm</location>
    </subcellularLocation>
    <subcellularLocation>
        <location evidence="1">Nucleus</location>
    </subcellularLocation>
</comment>
<dbReference type="Gene3D" id="3.40.50.1820">
    <property type="entry name" value="alpha/beta hydrolase"/>
    <property type="match status" value="1"/>
</dbReference>
<dbReference type="InterPro" id="IPR002921">
    <property type="entry name" value="Fungal_lipase-type"/>
</dbReference>
<dbReference type="GO" id="GO:0006629">
    <property type="term" value="P:lipid metabolic process"/>
    <property type="evidence" value="ECO:0007669"/>
    <property type="project" value="InterPro"/>
</dbReference>
<evidence type="ECO:0000259" key="8">
    <source>
        <dbReference type="Pfam" id="PF18117"/>
    </source>
</evidence>
<evidence type="ECO:0000259" key="7">
    <source>
        <dbReference type="Pfam" id="PF01764"/>
    </source>
</evidence>
<evidence type="ECO:0000256" key="1">
    <source>
        <dbReference type="ARBA" id="ARBA00004123"/>
    </source>
</evidence>
<evidence type="ECO:0000256" key="2">
    <source>
        <dbReference type="ARBA" id="ARBA00004496"/>
    </source>
</evidence>
<name>A0AAV1XKS9_LUPLU</name>
<accession>A0AAV1XKS9</accession>
<dbReference type="Pfam" id="PF18117">
    <property type="entry name" value="EDS1_EP"/>
    <property type="match status" value="1"/>
</dbReference>
<dbReference type="GO" id="GO:0005634">
    <property type="term" value="C:nucleus"/>
    <property type="evidence" value="ECO:0007669"/>
    <property type="project" value="UniProtKB-SubCell"/>
</dbReference>
<keyword evidence="5" id="KW-0611">Plant defense</keyword>
<feature type="domain" description="Fungal lipase-type" evidence="7">
    <location>
        <begin position="113"/>
        <end position="204"/>
    </location>
</feature>
<keyword evidence="4" id="KW-0378">Hydrolase</keyword>
<dbReference type="InterPro" id="IPR041266">
    <property type="entry name" value="EDS1_EP"/>
</dbReference>
<dbReference type="EMBL" id="CAXHTB010000015">
    <property type="protein sequence ID" value="CAL0321780.1"/>
    <property type="molecule type" value="Genomic_DNA"/>
</dbReference>
<gene>
    <name evidence="9" type="ORF">LLUT_LOCUS22840</name>
</gene>
<dbReference type="Pfam" id="PF01764">
    <property type="entry name" value="Lipase_3"/>
    <property type="match status" value="1"/>
</dbReference>
<comment type="caution">
    <text evidence="9">The sequence shown here is derived from an EMBL/GenBank/DDBJ whole genome shotgun (WGS) entry which is preliminary data.</text>
</comment>
<dbReference type="InterPro" id="IPR029058">
    <property type="entry name" value="AB_hydrolase_fold"/>
</dbReference>
<keyword evidence="3" id="KW-0963">Cytoplasm</keyword>
<sequence length="569" mass="64769">MSQSSLFSSGSQLAPFVISSGLLSLSWNAIISLETVIDSKQGLGLSYKVHSVPFHGKDLKIIVFETQGNDVEVDLISSYDMKKEKFIDFEFLCTERNPVFSVNKTVFSLLLENHQILVQLKDEITSSTQLIVTGSGVAGSVASLFTIYLLDTNGSGKNRPLCITFGAPLIGDKKLQESISLSSTWNSCFLNVVSRKDPLPRLFITNKTASYMPFGTFLLVSDEGSTSSGNSEFILELLVAISSIHVQNQGFQSAEYGNIVESLFRKVICKDLTSQAGKIDLSDSLRASISVQLLALGLTPLIQDTNILTRLRTLEVKFIMDKRTSFDPSRRLNVLKKDMAQLEWYKKKTKNQGIGYYDSFRNMYSHFDHDVIGFQKNLTKYWEKMVEEAEMKPQKEGSQFRTRWLYAGTNYRRMVEPLVIAEYYRDKGQDYENKKRSTHFKKLEQWLDKGNEGTGDSLNKTSKHNVESILTLDSCFWAHVEEGLIACKEFRESKNEEGKNNLEDFEKYVYNLLKNYAVSPEIFLPKSSYMRWWNEYKAIKGSSYDSTLSSFMAKSENYKDYGEGTFDFL</sequence>
<dbReference type="AlphaFoldDB" id="A0AAV1XKS9"/>
<evidence type="ECO:0000256" key="4">
    <source>
        <dbReference type="ARBA" id="ARBA00022801"/>
    </source>
</evidence>
<evidence type="ECO:0000313" key="10">
    <source>
        <dbReference type="Proteomes" id="UP001497480"/>
    </source>
</evidence>
<evidence type="ECO:0000256" key="3">
    <source>
        <dbReference type="ARBA" id="ARBA00022490"/>
    </source>
</evidence>
<dbReference type="GO" id="GO:0006952">
    <property type="term" value="P:defense response"/>
    <property type="evidence" value="ECO:0007669"/>
    <property type="project" value="UniProtKB-KW"/>
</dbReference>
<evidence type="ECO:0000256" key="5">
    <source>
        <dbReference type="ARBA" id="ARBA00022821"/>
    </source>
</evidence>
<dbReference type="PANTHER" id="PTHR46898:SF3">
    <property type="entry name" value="FUNGAL LIPASE-LIKE DOMAIN-CONTAINING PROTEIN"/>
    <property type="match status" value="1"/>
</dbReference>
<dbReference type="Proteomes" id="UP001497480">
    <property type="component" value="Unassembled WGS sequence"/>
</dbReference>
<dbReference type="PANTHER" id="PTHR46898">
    <property type="entry name" value="SENESCENCE-ASSOCIATED CARBOXYLESTERASE 101"/>
    <property type="match status" value="1"/>
</dbReference>
<dbReference type="SUPFAM" id="SSF53474">
    <property type="entry name" value="alpha/beta-Hydrolases"/>
    <property type="match status" value="1"/>
</dbReference>
<evidence type="ECO:0000256" key="6">
    <source>
        <dbReference type="ARBA" id="ARBA00023242"/>
    </source>
</evidence>
<evidence type="ECO:0008006" key="11">
    <source>
        <dbReference type="Google" id="ProtNLM"/>
    </source>
</evidence>